<proteinExistence type="inferred from homology"/>
<dbReference type="EMBL" id="ADBJ01000027">
    <property type="protein sequence ID" value="EFA80966.1"/>
    <property type="molecule type" value="Genomic_DNA"/>
</dbReference>
<evidence type="ECO:0000259" key="10">
    <source>
        <dbReference type="PROSITE" id="PS50056"/>
    </source>
</evidence>
<dbReference type="FunCoup" id="D3BCH6">
    <property type="interactions" value="657"/>
</dbReference>
<dbReference type="GO" id="GO:0005737">
    <property type="term" value="C:cytoplasm"/>
    <property type="evidence" value="ECO:0007669"/>
    <property type="project" value="TreeGrafter"/>
</dbReference>
<dbReference type="GeneID" id="31361684"/>
<dbReference type="Proteomes" id="UP000001396">
    <property type="component" value="Unassembled WGS sequence"/>
</dbReference>
<evidence type="ECO:0000256" key="6">
    <source>
        <dbReference type="ARBA" id="ARBA00022912"/>
    </source>
</evidence>
<name>D3BCH6_HETP5</name>
<comment type="caution">
    <text evidence="11">The sequence shown here is derived from an EMBL/GenBank/DDBJ whole genome shotgun (WGS) entry which is preliminary data.</text>
</comment>
<comment type="similarity">
    <text evidence="1">Belongs to the protein-tyrosine phosphatase family. Non-receptor class dual specificity subfamily.</text>
</comment>
<evidence type="ECO:0000256" key="8">
    <source>
        <dbReference type="SAM" id="MobiDB-lite"/>
    </source>
</evidence>
<organism evidence="11 12">
    <name type="scientific">Heterostelium pallidum (strain ATCC 26659 / Pp 5 / PN500)</name>
    <name type="common">Cellular slime mold</name>
    <name type="synonym">Polysphondylium pallidum</name>
    <dbReference type="NCBI Taxonomy" id="670386"/>
    <lineage>
        <taxon>Eukaryota</taxon>
        <taxon>Amoebozoa</taxon>
        <taxon>Evosea</taxon>
        <taxon>Eumycetozoa</taxon>
        <taxon>Dictyostelia</taxon>
        <taxon>Acytosteliales</taxon>
        <taxon>Acytosteliaceae</taxon>
        <taxon>Heterostelium</taxon>
    </lineage>
</organism>
<dbReference type="GO" id="GO:0004722">
    <property type="term" value="F:protein serine/threonine phosphatase activity"/>
    <property type="evidence" value="ECO:0007669"/>
    <property type="project" value="UniProtKB-EC"/>
</dbReference>
<dbReference type="InterPro" id="IPR016130">
    <property type="entry name" value="Tyr_Pase_AS"/>
</dbReference>
<dbReference type="Gene3D" id="3.80.10.10">
    <property type="entry name" value="Ribonuclease Inhibitor"/>
    <property type="match status" value="2"/>
</dbReference>
<dbReference type="SMART" id="SM00369">
    <property type="entry name" value="LRR_TYP"/>
    <property type="match status" value="5"/>
</dbReference>
<dbReference type="InterPro" id="IPR003591">
    <property type="entry name" value="Leu-rich_rpt_typical-subtyp"/>
</dbReference>
<gene>
    <name evidence="11" type="primary">mpl2</name>
    <name evidence="11" type="ORF">PPL_06201</name>
</gene>
<dbReference type="InterPro" id="IPR020422">
    <property type="entry name" value="TYR_PHOSPHATASE_DUAL_dom"/>
</dbReference>
<dbReference type="PROSITE" id="PS00383">
    <property type="entry name" value="TYR_PHOSPHATASE_1"/>
    <property type="match status" value="1"/>
</dbReference>
<dbReference type="InterPro" id="IPR000387">
    <property type="entry name" value="Tyr_Pase_dom"/>
</dbReference>
<dbReference type="EC" id="3.1.3.48" evidence="2"/>
<dbReference type="Gene3D" id="3.90.190.10">
    <property type="entry name" value="Protein tyrosine phosphatase superfamily"/>
    <property type="match status" value="1"/>
</dbReference>
<dbReference type="InParanoid" id="D3BCH6"/>
<protein>
    <recommendedName>
        <fullName evidence="2">protein-tyrosine-phosphatase</fullName>
        <ecNumber evidence="2">3.1.3.48</ecNumber>
    </recommendedName>
</protein>
<dbReference type="OMA" id="PIIQYIH"/>
<reference evidence="11 12" key="1">
    <citation type="journal article" date="2011" name="Genome Res.">
        <title>Phylogeny-wide analysis of social amoeba genomes highlights ancient origins for complex intercellular communication.</title>
        <authorList>
            <person name="Heidel A.J."/>
            <person name="Lawal H.M."/>
            <person name="Felder M."/>
            <person name="Schilde C."/>
            <person name="Helps N.R."/>
            <person name="Tunggal B."/>
            <person name="Rivero F."/>
            <person name="John U."/>
            <person name="Schleicher M."/>
            <person name="Eichinger L."/>
            <person name="Platzer M."/>
            <person name="Noegel A.A."/>
            <person name="Schaap P."/>
            <person name="Gloeckner G."/>
        </authorList>
    </citation>
    <scope>NUCLEOTIDE SEQUENCE [LARGE SCALE GENOMIC DNA]</scope>
    <source>
        <strain evidence="12">ATCC 26659 / Pp 5 / PN500</strain>
    </source>
</reference>
<evidence type="ECO:0000256" key="5">
    <source>
        <dbReference type="ARBA" id="ARBA00022801"/>
    </source>
</evidence>
<dbReference type="InterPro" id="IPR029021">
    <property type="entry name" value="Prot-tyrosine_phosphatase-like"/>
</dbReference>
<dbReference type="PROSITE" id="PS50056">
    <property type="entry name" value="TYR_PHOSPHATASE_2"/>
    <property type="match status" value="1"/>
</dbReference>
<dbReference type="PANTHER" id="PTHR10159:SF515">
    <property type="entry name" value="MAP KINASE PHOSPHATASE WITH LEUCINE-RICH REPEATS PROTEIN 1-RELATED"/>
    <property type="match status" value="1"/>
</dbReference>
<dbReference type="PROSITE" id="PS51450">
    <property type="entry name" value="LRR"/>
    <property type="match status" value="3"/>
</dbReference>
<evidence type="ECO:0000256" key="7">
    <source>
        <dbReference type="ARBA" id="ARBA00047761"/>
    </source>
</evidence>
<dbReference type="SUPFAM" id="SSF52058">
    <property type="entry name" value="L domain-like"/>
    <property type="match status" value="1"/>
</dbReference>
<accession>D3BCH6</accession>
<dbReference type="SUPFAM" id="SSF52799">
    <property type="entry name" value="(Phosphotyrosine protein) phosphatases II"/>
    <property type="match status" value="1"/>
</dbReference>
<keyword evidence="5" id="KW-0378">Hydrolase</keyword>
<dbReference type="Pfam" id="PF00782">
    <property type="entry name" value="DSPc"/>
    <property type="match status" value="1"/>
</dbReference>
<keyword evidence="12" id="KW-1185">Reference proteome</keyword>
<dbReference type="GO" id="GO:0043409">
    <property type="term" value="P:negative regulation of MAPK cascade"/>
    <property type="evidence" value="ECO:0007669"/>
    <property type="project" value="TreeGrafter"/>
</dbReference>
<keyword evidence="3" id="KW-0433">Leucine-rich repeat</keyword>
<evidence type="ECO:0000256" key="3">
    <source>
        <dbReference type="ARBA" id="ARBA00022614"/>
    </source>
</evidence>
<evidence type="ECO:0000313" key="11">
    <source>
        <dbReference type="EMBL" id="EFA80966.1"/>
    </source>
</evidence>
<feature type="compositionally biased region" description="Polar residues" evidence="8">
    <location>
        <begin position="94"/>
        <end position="114"/>
    </location>
</feature>
<dbReference type="STRING" id="670386.D3BCH6"/>
<keyword evidence="6" id="KW-0904">Protein phosphatase</keyword>
<dbReference type="CDD" id="cd14498">
    <property type="entry name" value="DSP"/>
    <property type="match status" value="1"/>
</dbReference>
<dbReference type="InterPro" id="IPR032675">
    <property type="entry name" value="LRR_dom_sf"/>
</dbReference>
<dbReference type="PANTHER" id="PTHR10159">
    <property type="entry name" value="DUAL SPECIFICITY PROTEIN PHOSPHATASE"/>
    <property type="match status" value="1"/>
</dbReference>
<evidence type="ECO:0000259" key="9">
    <source>
        <dbReference type="PROSITE" id="PS50054"/>
    </source>
</evidence>
<keyword evidence="4" id="KW-0677">Repeat</keyword>
<sequence>MIKKIFSIRSSRNGTSKGDTLLQEHQSKEHLNVVPVSEYQNGATYYVSIHSKLSEIPLFLFVGGDLAPPALLAKQSSANTLSSSISNSPRVGDGTSNNGANTLSISNGGSTASASPKLDRAKKTTPVNTSNGSIDTTTKLYYNPNLTKLILDFNIITSVPNIITLLPNLVELSLASNLISELPDCLTELKSLQTLHLGFNTFMIFPKVVYEIKSLTALHYESNELQVVSQELLKLNNLNTLSLVGNRFKATPEFLPVGLDKLNLSANDITTIIPNSVFLSVLTTLTLLNLAENQLTKIDDSFVLLSSVKTLLLDCNMIGNLSGSIVKGWKSLETLSMPHNELTTLPPEIAFLPDLRVIDVRGNRFSHTKNVSPEVSSSNTFQLLDFISDKESYDLLKVTFDLNNSLLEMEIQAKNHYEDSGQEKPIKTENGKEHRPFIIWQGTYPDKIIDGVYLGCRECSINKQFLRENNITHILTIANLKPLYPSLFKYKVINIEDVDYENISMYFNETNEFIDDARDNGGAVLIHCRAGISRSASATIAFIMYKNNLSYEEAYQITEKGRPRICPNMGFRKQLKDYETLLKKPK</sequence>
<comment type="catalytic activity">
    <reaction evidence="7">
        <text>O-phospho-L-seryl-[protein] + H2O = L-seryl-[protein] + phosphate</text>
        <dbReference type="Rhea" id="RHEA:20629"/>
        <dbReference type="Rhea" id="RHEA-COMP:9863"/>
        <dbReference type="Rhea" id="RHEA-COMP:11604"/>
        <dbReference type="ChEBI" id="CHEBI:15377"/>
        <dbReference type="ChEBI" id="CHEBI:29999"/>
        <dbReference type="ChEBI" id="CHEBI:43474"/>
        <dbReference type="ChEBI" id="CHEBI:83421"/>
        <dbReference type="EC" id="3.1.3.16"/>
    </reaction>
</comment>
<evidence type="ECO:0000256" key="2">
    <source>
        <dbReference type="ARBA" id="ARBA00013064"/>
    </source>
</evidence>
<evidence type="ECO:0000256" key="1">
    <source>
        <dbReference type="ARBA" id="ARBA00008601"/>
    </source>
</evidence>
<dbReference type="InterPro" id="IPR001611">
    <property type="entry name" value="Leu-rich_rpt"/>
</dbReference>
<dbReference type="PROSITE" id="PS50054">
    <property type="entry name" value="TYR_PHOSPHATASE_DUAL"/>
    <property type="match status" value="1"/>
</dbReference>
<evidence type="ECO:0000256" key="4">
    <source>
        <dbReference type="ARBA" id="ARBA00022737"/>
    </source>
</evidence>
<evidence type="ECO:0000313" key="12">
    <source>
        <dbReference type="Proteomes" id="UP000001396"/>
    </source>
</evidence>
<dbReference type="AlphaFoldDB" id="D3BCH6"/>
<dbReference type="SMART" id="SM00195">
    <property type="entry name" value="DSPc"/>
    <property type="match status" value="1"/>
</dbReference>
<dbReference type="InterPro" id="IPR000340">
    <property type="entry name" value="Dual-sp_phosphatase_cat-dom"/>
</dbReference>
<dbReference type="Pfam" id="PF13855">
    <property type="entry name" value="LRR_8"/>
    <property type="match status" value="2"/>
</dbReference>
<feature type="domain" description="Tyrosine-protein phosphatase" evidence="9">
    <location>
        <begin position="444"/>
        <end position="584"/>
    </location>
</feature>
<feature type="domain" description="Tyrosine specific protein phosphatases" evidence="10">
    <location>
        <begin position="504"/>
        <end position="563"/>
    </location>
</feature>
<feature type="region of interest" description="Disordered" evidence="8">
    <location>
        <begin position="83"/>
        <end position="131"/>
    </location>
</feature>
<dbReference type="RefSeq" id="XP_020433084.1">
    <property type="nucleotide sequence ID" value="XM_020577064.1"/>
</dbReference>
<dbReference type="GO" id="GO:0004725">
    <property type="term" value="F:protein tyrosine phosphatase activity"/>
    <property type="evidence" value="ECO:0007669"/>
    <property type="project" value="UniProtKB-EC"/>
</dbReference>